<comment type="caution">
    <text evidence="7">The sequence shown here is derived from an EMBL/GenBank/DDBJ whole genome shotgun (WGS) entry which is preliminary data.</text>
</comment>
<evidence type="ECO:0000259" key="6">
    <source>
        <dbReference type="Pfam" id="PF00520"/>
    </source>
</evidence>
<feature type="transmembrane region" description="Helical" evidence="5">
    <location>
        <begin position="177"/>
        <end position="200"/>
    </location>
</feature>
<dbReference type="Gene3D" id="1.20.120.350">
    <property type="entry name" value="Voltage-gated potassium channels. Chain C"/>
    <property type="match status" value="1"/>
</dbReference>
<feature type="transmembrane region" description="Helical" evidence="5">
    <location>
        <begin position="52"/>
        <end position="75"/>
    </location>
</feature>
<dbReference type="PANTHER" id="PTHR10037">
    <property type="entry name" value="VOLTAGE-GATED CATION CHANNEL CALCIUM AND SODIUM"/>
    <property type="match status" value="1"/>
</dbReference>
<keyword evidence="7" id="KW-0406">Ion transport</keyword>
<dbReference type="EMBL" id="JAFBED010000001">
    <property type="protein sequence ID" value="MBM7618715.1"/>
    <property type="molecule type" value="Genomic_DNA"/>
</dbReference>
<evidence type="ECO:0000313" key="8">
    <source>
        <dbReference type="Proteomes" id="UP000737402"/>
    </source>
</evidence>
<keyword evidence="8" id="KW-1185">Reference proteome</keyword>
<dbReference type="SUPFAM" id="SSF81324">
    <property type="entry name" value="Voltage-gated potassium channels"/>
    <property type="match status" value="1"/>
</dbReference>
<evidence type="ECO:0000256" key="4">
    <source>
        <dbReference type="ARBA" id="ARBA00023136"/>
    </source>
</evidence>
<keyword evidence="2 5" id="KW-0812">Transmembrane</keyword>
<dbReference type="GO" id="GO:0034220">
    <property type="term" value="P:monoatomic ion transmembrane transport"/>
    <property type="evidence" value="ECO:0007669"/>
    <property type="project" value="UniProtKB-KW"/>
</dbReference>
<protein>
    <submittedName>
        <fullName evidence="7">Voltage-gated sodium channel</fullName>
    </submittedName>
</protein>
<feature type="transmembrane region" description="Helical" evidence="5">
    <location>
        <begin position="145"/>
        <end position="165"/>
    </location>
</feature>
<feature type="transmembrane region" description="Helical" evidence="5">
    <location>
        <begin position="206"/>
        <end position="226"/>
    </location>
</feature>
<reference evidence="7 8" key="1">
    <citation type="submission" date="2021-01" db="EMBL/GenBank/DDBJ databases">
        <title>Genomic Encyclopedia of Type Strains, Phase IV (KMG-IV): sequencing the most valuable type-strain genomes for metagenomic binning, comparative biology and taxonomic classification.</title>
        <authorList>
            <person name="Goeker M."/>
        </authorList>
    </citation>
    <scope>NUCLEOTIDE SEQUENCE [LARGE SCALE GENOMIC DNA]</scope>
    <source>
        <strain evidence="7 8">DSM 25879</strain>
    </source>
</reference>
<evidence type="ECO:0000256" key="5">
    <source>
        <dbReference type="SAM" id="Phobius"/>
    </source>
</evidence>
<feature type="domain" description="Ion transport" evidence="6">
    <location>
        <begin position="20"/>
        <end position="240"/>
    </location>
</feature>
<dbReference type="InterPro" id="IPR005821">
    <property type="entry name" value="Ion_trans_dom"/>
</dbReference>
<evidence type="ECO:0000313" key="7">
    <source>
        <dbReference type="EMBL" id="MBM7618715.1"/>
    </source>
</evidence>
<proteinExistence type="predicted"/>
<gene>
    <name evidence="7" type="ORF">JOC95_000557</name>
</gene>
<name>A0ABS2NVM2_9BACI</name>
<comment type="subcellular location">
    <subcellularLocation>
        <location evidence="1">Membrane</location>
        <topology evidence="1">Multi-pass membrane protein</topology>
    </subcellularLocation>
</comment>
<dbReference type="Proteomes" id="UP000737402">
    <property type="component" value="Unassembled WGS sequence"/>
</dbReference>
<keyword evidence="3 5" id="KW-1133">Transmembrane helix</keyword>
<keyword evidence="7" id="KW-0407">Ion channel</keyword>
<dbReference type="Gene3D" id="1.10.287.70">
    <property type="match status" value="1"/>
</dbReference>
<evidence type="ECO:0000256" key="2">
    <source>
        <dbReference type="ARBA" id="ARBA00022692"/>
    </source>
</evidence>
<feature type="transmembrane region" description="Helical" evidence="5">
    <location>
        <begin position="21"/>
        <end position="40"/>
    </location>
</feature>
<sequence>MKGRVHMESWKLKLRHLVGHRYFVNAVMFVILLNAILIGVETYPHFREDYPGLIQGFEVFFLWFFTIEIILRIFAEKKFYQFFYSKWNIFDFVVVAGVLLFSGTYFISALRILRVLRVLRAVTVIPSLQRLVTAFLKTIPSLGTIMMLLGLVFYIYAVLGVMFFGNISPEYFGSLHLSLVTLFQVITLESWASGVFRPIFAESPYSWIYFVSFILVGTFIVLNLIVGEILNNIQEAKEEEQKDDKIEVSKHELAKITNEINELKLLLMKKEK</sequence>
<dbReference type="InterPro" id="IPR043203">
    <property type="entry name" value="VGCC_Ca_Na"/>
</dbReference>
<dbReference type="InterPro" id="IPR027359">
    <property type="entry name" value="Volt_channel_dom_sf"/>
</dbReference>
<dbReference type="PANTHER" id="PTHR10037:SF62">
    <property type="entry name" value="SODIUM CHANNEL PROTEIN 60E"/>
    <property type="match status" value="1"/>
</dbReference>
<dbReference type="Pfam" id="PF00520">
    <property type="entry name" value="Ion_trans"/>
    <property type="match status" value="1"/>
</dbReference>
<keyword evidence="7" id="KW-0813">Transport</keyword>
<dbReference type="RefSeq" id="WP_239582665.1">
    <property type="nucleotide sequence ID" value="NZ_JAFBED010000001.1"/>
</dbReference>
<organism evidence="7 8">
    <name type="scientific">Sutcliffiella tianshenii</name>
    <dbReference type="NCBI Taxonomy" id="1463404"/>
    <lineage>
        <taxon>Bacteria</taxon>
        <taxon>Bacillati</taxon>
        <taxon>Bacillota</taxon>
        <taxon>Bacilli</taxon>
        <taxon>Bacillales</taxon>
        <taxon>Bacillaceae</taxon>
        <taxon>Sutcliffiella</taxon>
    </lineage>
</organism>
<evidence type="ECO:0000256" key="3">
    <source>
        <dbReference type="ARBA" id="ARBA00022989"/>
    </source>
</evidence>
<accession>A0ABS2NVM2</accession>
<evidence type="ECO:0000256" key="1">
    <source>
        <dbReference type="ARBA" id="ARBA00004141"/>
    </source>
</evidence>
<feature type="transmembrane region" description="Helical" evidence="5">
    <location>
        <begin position="87"/>
        <end position="107"/>
    </location>
</feature>
<keyword evidence="4 5" id="KW-0472">Membrane</keyword>